<organism evidence="1 2">
    <name type="scientific">Campylobacter rectus RM3267</name>
    <dbReference type="NCBI Taxonomy" id="553218"/>
    <lineage>
        <taxon>Bacteria</taxon>
        <taxon>Pseudomonadati</taxon>
        <taxon>Campylobacterota</taxon>
        <taxon>Epsilonproteobacteria</taxon>
        <taxon>Campylobacterales</taxon>
        <taxon>Campylobacteraceae</taxon>
        <taxon>Campylobacter</taxon>
    </lineage>
</organism>
<protein>
    <submittedName>
        <fullName evidence="1">Uncharacterized protein</fullName>
    </submittedName>
</protein>
<dbReference type="Proteomes" id="UP000003082">
    <property type="component" value="Unassembled WGS sequence"/>
</dbReference>
<keyword evidence="2" id="KW-1185">Reference proteome</keyword>
<comment type="caution">
    <text evidence="1">The sequence shown here is derived from an EMBL/GenBank/DDBJ whole genome shotgun (WGS) entry which is preliminary data.</text>
</comment>
<dbReference type="AlphaFoldDB" id="B9D241"/>
<reference evidence="1 2" key="1">
    <citation type="submission" date="2008-08" db="EMBL/GenBank/DDBJ databases">
        <authorList>
            <person name="Madupu R."/>
            <person name="Durkin A.S."/>
            <person name="Torralba M."/>
            <person name="Methe B."/>
            <person name="Sutton G.G."/>
            <person name="Strausberg R.L."/>
            <person name="Nelson K.E."/>
        </authorList>
    </citation>
    <scope>NUCLEOTIDE SEQUENCE [LARGE SCALE GENOMIC DNA]</scope>
    <source>
        <strain evidence="1 2">RM3267</strain>
    </source>
</reference>
<name>B9D241_CAMRE</name>
<dbReference type="STRING" id="553218.CAMRE0001_0918"/>
<dbReference type="EMBL" id="ACFU01000011">
    <property type="protein sequence ID" value="EEF13974.1"/>
    <property type="molecule type" value="Genomic_DNA"/>
</dbReference>
<evidence type="ECO:0000313" key="1">
    <source>
        <dbReference type="EMBL" id="EEF13974.1"/>
    </source>
</evidence>
<evidence type="ECO:0000313" key="2">
    <source>
        <dbReference type="Proteomes" id="UP000003082"/>
    </source>
</evidence>
<gene>
    <name evidence="1" type="ORF">CAMRE0001_0918</name>
</gene>
<accession>B9D241</accession>
<proteinExistence type="predicted"/>
<sequence length="41" mass="4772">MQDTKIYQFLPYRINISNSIIALNIILKLPAKDKLCKYTSV</sequence>